<proteinExistence type="predicted"/>
<evidence type="ECO:0000313" key="2">
    <source>
        <dbReference type="EMBL" id="KAJ1647189.1"/>
    </source>
</evidence>
<organism evidence="2 3">
    <name type="scientific">Coemansia asiatica</name>
    <dbReference type="NCBI Taxonomy" id="1052880"/>
    <lineage>
        <taxon>Eukaryota</taxon>
        <taxon>Fungi</taxon>
        <taxon>Fungi incertae sedis</taxon>
        <taxon>Zoopagomycota</taxon>
        <taxon>Kickxellomycotina</taxon>
        <taxon>Kickxellomycetes</taxon>
        <taxon>Kickxellales</taxon>
        <taxon>Kickxellaceae</taxon>
        <taxon>Coemansia</taxon>
    </lineage>
</organism>
<evidence type="ECO:0000313" key="3">
    <source>
        <dbReference type="Proteomes" id="UP001145021"/>
    </source>
</evidence>
<protein>
    <submittedName>
        <fullName evidence="2">Uncharacterized protein</fullName>
    </submittedName>
</protein>
<accession>A0A9W7XPQ0</accession>
<dbReference type="EMBL" id="JANBOH010000036">
    <property type="protein sequence ID" value="KAJ1647189.1"/>
    <property type="molecule type" value="Genomic_DNA"/>
</dbReference>
<dbReference type="AlphaFoldDB" id="A0A9W7XPQ0"/>
<feature type="region of interest" description="Disordered" evidence="1">
    <location>
        <begin position="399"/>
        <end position="422"/>
    </location>
</feature>
<dbReference type="Proteomes" id="UP001145021">
    <property type="component" value="Unassembled WGS sequence"/>
</dbReference>
<feature type="compositionally biased region" description="Polar residues" evidence="1">
    <location>
        <begin position="464"/>
        <end position="486"/>
    </location>
</feature>
<comment type="caution">
    <text evidence="2">The sequence shown here is derived from an EMBL/GenBank/DDBJ whole genome shotgun (WGS) entry which is preliminary data.</text>
</comment>
<dbReference type="Gene3D" id="2.60.40.640">
    <property type="match status" value="1"/>
</dbReference>
<gene>
    <name evidence="2" type="ORF">LPJ64_001374</name>
</gene>
<evidence type="ECO:0000256" key="1">
    <source>
        <dbReference type="SAM" id="MobiDB-lite"/>
    </source>
</evidence>
<feature type="region of interest" description="Disordered" evidence="1">
    <location>
        <begin position="613"/>
        <end position="689"/>
    </location>
</feature>
<sequence length="689" mass="75218">MSHLSRSRPLSTFVSSPDILLRHHKTHGPSSAMSSGHISLFRLTTSAGNGIEQPIRPGEQFSGVLVIQISRPIPASQIVLEMSASERVVLAPKTPAKAFKSQLLSTSLVVWKAVRKGTAVSTVLSDGIHVFNFSCTMPYLNYPQTNHKPEFDFFYKLEGRLVAPRDGGGEQVVATVQKELFFTPIVTRLASPDPLLVVETLCFEKKGKKGKPVIELRAAISGHQVVPRSKVRIDLSIKELASVGWTKVNARLFERTVCRQDPKQSFSQPIWSVDRELAHSELVRSSVYNFFLNDEVLGKNDTDSKTAGGEAISSEIVTLSIPLAPCGHLSSEYLDFSHFIRLEVLVPSWLSSDRSVHVDIPVQMMTFSQSHAARIMKRQGTLSNLEHLSFDNDTASIVSGNSNAAAGTRPQSRQSSERRSERMPLPLLHEVCAAIVNSLPPRYCDVHPVQRASPTLVLLNQANEGTSQDSPTSKEQQLDNHQLSPRQSKRSTRHTTMSSLQSLETRTAASSRGTSEENSDTVSRAMSPIPSMLPNTPPPLPSAPMPTEDIADKMSMSLKMSASASAVNLNSGKHQLQMLSPAMSSVNTPVDEISGLHISLSNGLTSPLAGDPTIANMGSKKRQNSAGSVSHPRSPVSPTYMEDTTVDASSDEDAGYFKSSNAKKSLERERPAERGLFRLRKNSSVKYAI</sequence>
<feature type="region of interest" description="Disordered" evidence="1">
    <location>
        <begin position="464"/>
        <end position="541"/>
    </location>
</feature>
<feature type="compositionally biased region" description="Basic and acidic residues" evidence="1">
    <location>
        <begin position="664"/>
        <end position="676"/>
    </location>
</feature>
<reference evidence="2" key="1">
    <citation type="submission" date="2022-07" db="EMBL/GenBank/DDBJ databases">
        <title>Phylogenomic reconstructions and comparative analyses of Kickxellomycotina fungi.</title>
        <authorList>
            <person name="Reynolds N.K."/>
            <person name="Stajich J.E."/>
            <person name="Barry K."/>
            <person name="Grigoriev I.V."/>
            <person name="Crous P."/>
            <person name="Smith M.E."/>
        </authorList>
    </citation>
    <scope>NUCLEOTIDE SEQUENCE</scope>
    <source>
        <strain evidence="2">NBRC 105413</strain>
    </source>
</reference>
<keyword evidence="3" id="KW-1185">Reference proteome</keyword>
<feature type="compositionally biased region" description="Polar residues" evidence="1">
    <location>
        <begin position="494"/>
        <end position="513"/>
    </location>
</feature>
<name>A0A9W7XPQ0_9FUNG</name>
<dbReference type="InterPro" id="IPR014752">
    <property type="entry name" value="Arrestin-like_C"/>
</dbReference>